<evidence type="ECO:0000313" key="4">
    <source>
        <dbReference type="Proteomes" id="UP001148018"/>
    </source>
</evidence>
<evidence type="ECO:0000313" key="3">
    <source>
        <dbReference type="EMBL" id="KAJ3599203.1"/>
    </source>
</evidence>
<keyword evidence="2" id="KW-0812">Transmembrane</keyword>
<feature type="transmembrane region" description="Helical" evidence="2">
    <location>
        <begin position="116"/>
        <end position="134"/>
    </location>
</feature>
<comment type="caution">
    <text evidence="3">The sequence shown here is derived from an EMBL/GenBank/DDBJ whole genome shotgun (WGS) entry which is preliminary data.</text>
</comment>
<keyword evidence="2" id="KW-0472">Membrane</keyword>
<evidence type="ECO:0000256" key="1">
    <source>
        <dbReference type="SAM" id="MobiDB-lite"/>
    </source>
</evidence>
<organism evidence="3 4">
    <name type="scientific">Muraenolepis orangiensis</name>
    <name type="common">Patagonian moray cod</name>
    <dbReference type="NCBI Taxonomy" id="630683"/>
    <lineage>
        <taxon>Eukaryota</taxon>
        <taxon>Metazoa</taxon>
        <taxon>Chordata</taxon>
        <taxon>Craniata</taxon>
        <taxon>Vertebrata</taxon>
        <taxon>Euteleostomi</taxon>
        <taxon>Actinopterygii</taxon>
        <taxon>Neopterygii</taxon>
        <taxon>Teleostei</taxon>
        <taxon>Neoteleostei</taxon>
        <taxon>Acanthomorphata</taxon>
        <taxon>Zeiogadaria</taxon>
        <taxon>Gadariae</taxon>
        <taxon>Gadiformes</taxon>
        <taxon>Muraenolepidoidei</taxon>
        <taxon>Muraenolepididae</taxon>
        <taxon>Muraenolepis</taxon>
    </lineage>
</organism>
<protein>
    <submittedName>
        <fullName evidence="3">Uncharacterized protein</fullName>
    </submittedName>
</protein>
<name>A0A9Q0IIG4_9TELE</name>
<dbReference type="OrthoDB" id="18814at2759"/>
<dbReference type="AlphaFoldDB" id="A0A9Q0IIG4"/>
<evidence type="ECO:0000256" key="2">
    <source>
        <dbReference type="SAM" id="Phobius"/>
    </source>
</evidence>
<reference evidence="3" key="1">
    <citation type="submission" date="2022-07" db="EMBL/GenBank/DDBJ databases">
        <title>Chromosome-level genome of Muraenolepis orangiensis.</title>
        <authorList>
            <person name="Kim J."/>
        </authorList>
    </citation>
    <scope>NUCLEOTIDE SEQUENCE</scope>
    <source>
        <strain evidence="3">KU_S4_2022</strain>
        <tissue evidence="3">Muscle</tissue>
    </source>
</reference>
<feature type="region of interest" description="Disordered" evidence="1">
    <location>
        <begin position="208"/>
        <end position="228"/>
    </location>
</feature>
<dbReference type="EMBL" id="JANIIK010000048">
    <property type="protein sequence ID" value="KAJ3599203.1"/>
    <property type="molecule type" value="Genomic_DNA"/>
</dbReference>
<keyword evidence="2" id="KW-1133">Transmembrane helix</keyword>
<keyword evidence="4" id="KW-1185">Reference proteome</keyword>
<sequence length="228" mass="24284">MPIITNLDFLLLLVGPRGGVACARVAFFLYRTASVASVAYISCYLCATGYVRGALLLGYTSGHCAGPAAVHLCRVVVPRGVPGRGPGGGALPALALEKSVGAGGYRGPRLAADCTMCFYSAAVVFLCVWMAVWKQPWHNFFAYNGVAEAVGTLSEVGFTRMESKPTIREMERQVCSTPLLGGTRCVRRKQVRVHDGGLPEDVRRRVASADTTAPMMQQPGDDDNSPNG</sequence>
<accession>A0A9Q0IIG4</accession>
<gene>
    <name evidence="3" type="ORF">NHX12_033166</name>
</gene>
<proteinExistence type="predicted"/>
<dbReference type="Proteomes" id="UP001148018">
    <property type="component" value="Unassembled WGS sequence"/>
</dbReference>